<comment type="caution">
    <text evidence="2">The sequence shown here is derived from an EMBL/GenBank/DDBJ whole genome shotgun (WGS) entry which is preliminary data.</text>
</comment>
<protein>
    <submittedName>
        <fullName evidence="2">Exopolysaccharide biosynthesis protein EpsF</fullName>
    </submittedName>
</protein>
<dbReference type="PANTHER" id="PTHR32309:SF31">
    <property type="entry name" value="CAPSULAR EXOPOLYSACCHARIDE FAMILY"/>
    <property type="match status" value="1"/>
</dbReference>
<evidence type="ECO:0000313" key="2">
    <source>
        <dbReference type="EMBL" id="TRW17962.1"/>
    </source>
</evidence>
<reference evidence="2 3" key="1">
    <citation type="submission" date="2019-07" db="EMBL/GenBank/DDBJ databases">
        <title>Novel species isolated from glacier.</title>
        <authorList>
            <person name="Liu Q."/>
            <person name="Xin Y.-H."/>
        </authorList>
    </citation>
    <scope>NUCLEOTIDE SEQUENCE [LARGE SCALE GENOMIC DNA]</scope>
    <source>
        <strain evidence="2 3">LB1R16</strain>
    </source>
</reference>
<name>A0A552UIB2_9SPHN</name>
<keyword evidence="1" id="KW-1133">Transmembrane helix</keyword>
<dbReference type="EMBL" id="VJWA01000001">
    <property type="protein sequence ID" value="TRW17962.1"/>
    <property type="molecule type" value="Genomic_DNA"/>
</dbReference>
<proteinExistence type="predicted"/>
<evidence type="ECO:0000256" key="1">
    <source>
        <dbReference type="SAM" id="Phobius"/>
    </source>
</evidence>
<keyword evidence="1" id="KW-0472">Membrane</keyword>
<gene>
    <name evidence="2" type="ORF">FMM06_07525</name>
</gene>
<organism evidence="2 3">
    <name type="scientific">Glacieibacterium frigidum</name>
    <dbReference type="NCBI Taxonomy" id="2593303"/>
    <lineage>
        <taxon>Bacteria</taxon>
        <taxon>Pseudomonadati</taxon>
        <taxon>Pseudomonadota</taxon>
        <taxon>Alphaproteobacteria</taxon>
        <taxon>Sphingomonadales</taxon>
        <taxon>Sphingosinicellaceae</taxon>
        <taxon>Glacieibacterium</taxon>
    </lineage>
</organism>
<sequence length="463" mass="49945">MSFIQFLRILMARRWIILGTLVGCTVLALAVASRLPERYPAKTRVMLDVIKPDPVTGAVIATQFVRGYTRTQIELIQDYRVAGDVVDRRGDATKPSVIAMWQDETGGAIDIRRWLAERIIKHTDANLVEGSNILEISYEAPNPEVARSVVGMIRDAYIDASLRFRTDSAGRTADWYRQQADKAQLALVAAETAKSNFERANGLVMGAGGVDAETTKLQGLQAALLTARGAAGQQEVSALQTADTSGMVSNLKMQLATAEDQLQQAGERLGTSHPTYQALVQRRQLLQRQLATETAAARSSGGGGAAASRRSIAELDAEYRAQKALVLGMKDKLDQLGALQREVELRRSQYEKAAARTADLKLEADVNETGLVPLGDPVGTGTPSFPNMPLIATMAVAGGLVLGLILAIGVELLGRRVRGSEDLAAAARVPVLAVIAGNRPSPIREWFRRRLSRNSDVGMVPAQ</sequence>
<accession>A0A552UIB2</accession>
<dbReference type="InterPro" id="IPR050445">
    <property type="entry name" value="Bact_polysacc_biosynth/exp"/>
</dbReference>
<keyword evidence="3" id="KW-1185">Reference proteome</keyword>
<dbReference type="Proteomes" id="UP000317894">
    <property type="component" value="Unassembled WGS sequence"/>
</dbReference>
<dbReference type="OrthoDB" id="7504426at2"/>
<dbReference type="AlphaFoldDB" id="A0A552UIB2"/>
<dbReference type="RefSeq" id="WP_144236656.1">
    <property type="nucleotide sequence ID" value="NZ_VJWA01000001.1"/>
</dbReference>
<evidence type="ECO:0000313" key="3">
    <source>
        <dbReference type="Proteomes" id="UP000317894"/>
    </source>
</evidence>
<keyword evidence="1" id="KW-0812">Transmembrane</keyword>
<dbReference type="PANTHER" id="PTHR32309">
    <property type="entry name" value="TYROSINE-PROTEIN KINASE"/>
    <property type="match status" value="1"/>
</dbReference>
<feature type="transmembrane region" description="Helical" evidence="1">
    <location>
        <begin position="390"/>
        <end position="413"/>
    </location>
</feature>